<feature type="transmembrane region" description="Helical" evidence="2">
    <location>
        <begin position="189"/>
        <end position="209"/>
    </location>
</feature>
<keyword evidence="4" id="KW-1185">Reference proteome</keyword>
<feature type="region of interest" description="Disordered" evidence="1">
    <location>
        <begin position="1"/>
        <end position="21"/>
    </location>
</feature>
<gene>
    <name evidence="3" type="ORF">KOY48_02010</name>
</gene>
<organism evidence="3 4">
    <name type="scientific">Candidatus Minimicrobia naudis</name>
    <dbReference type="NCBI Taxonomy" id="2841263"/>
    <lineage>
        <taxon>Bacteria</taxon>
        <taxon>Candidatus Saccharimonadota</taxon>
        <taxon>Candidatus Saccharimonadota incertae sedis</taxon>
        <taxon>Candidatus Minimicrobia</taxon>
    </lineage>
</organism>
<protein>
    <submittedName>
        <fullName evidence="3">Uncharacterized protein</fullName>
    </submittedName>
</protein>
<evidence type="ECO:0000313" key="3">
    <source>
        <dbReference type="EMBL" id="QWQ32605.1"/>
    </source>
</evidence>
<dbReference type="KEGG" id="mnd:KOY48_02010"/>
<reference evidence="3" key="1">
    <citation type="submission" date="2021-06" db="EMBL/GenBank/DDBJ databases">
        <title>An adapted protocol for Saccharibacteria cultivation: two new species join this phylum of Candidate Phyla Radiations.</title>
        <authorList>
            <person name="Ibrahim A."/>
            <person name="Maatouk M."/>
            <person name="Zgheib R."/>
            <person name="Haddad G."/>
            <person name="Bou Khalil J."/>
            <person name="Raoult D."/>
            <person name="Bittar F."/>
        </authorList>
    </citation>
    <scope>NUCLEOTIDE SEQUENCE</scope>
    <source>
        <strain evidence="3">IHU1</strain>
    </source>
</reference>
<sequence>MNNDQYNNRNNNPDVSNAPNYGNTEKKRAFNRVVLFSIIFTIIILLGVYVSVRGLGQYDRYVLFLTEIILTTSMASSLLLISFMIRWYRGGDYQNVNKMVKDSPRAVIYSSVLSVIVFMALWLYGKSIPVDVLVLFPVIIFSVELLSCSLPTPMDIIDLLANSSFPREEDMDEWQRVDVRPTKDMKNKALRRTVVFVIICLISANLIGATSDIFKSFIGPLGHILGAYAIIILACISIYWYKTGRYWITDKVSKVLTTIGCATVIFYVLAHLFTIRAIFPHR</sequence>
<evidence type="ECO:0000256" key="2">
    <source>
        <dbReference type="SAM" id="Phobius"/>
    </source>
</evidence>
<feature type="transmembrane region" description="Helical" evidence="2">
    <location>
        <begin position="64"/>
        <end position="85"/>
    </location>
</feature>
<proteinExistence type="predicted"/>
<feature type="transmembrane region" description="Helical" evidence="2">
    <location>
        <begin position="221"/>
        <end position="241"/>
    </location>
</feature>
<feature type="transmembrane region" description="Helical" evidence="2">
    <location>
        <begin position="130"/>
        <end position="150"/>
    </location>
</feature>
<keyword evidence="2" id="KW-1133">Transmembrane helix</keyword>
<dbReference type="EMBL" id="CP076460">
    <property type="protein sequence ID" value="QWQ32605.1"/>
    <property type="molecule type" value="Genomic_DNA"/>
</dbReference>
<feature type="transmembrane region" description="Helical" evidence="2">
    <location>
        <begin position="33"/>
        <end position="52"/>
    </location>
</feature>
<accession>A0A8F1MCK8</accession>
<dbReference type="Proteomes" id="UP000679129">
    <property type="component" value="Chromosome"/>
</dbReference>
<feature type="transmembrane region" description="Helical" evidence="2">
    <location>
        <begin position="253"/>
        <end position="279"/>
    </location>
</feature>
<feature type="compositionally biased region" description="Low complexity" evidence="1">
    <location>
        <begin position="1"/>
        <end position="12"/>
    </location>
</feature>
<dbReference type="AlphaFoldDB" id="A0A8F1MCK8"/>
<keyword evidence="2" id="KW-0812">Transmembrane</keyword>
<feature type="transmembrane region" description="Helical" evidence="2">
    <location>
        <begin position="106"/>
        <end position="124"/>
    </location>
</feature>
<evidence type="ECO:0000256" key="1">
    <source>
        <dbReference type="SAM" id="MobiDB-lite"/>
    </source>
</evidence>
<name>A0A8F1MCK8_9BACT</name>
<evidence type="ECO:0000313" key="4">
    <source>
        <dbReference type="Proteomes" id="UP000679129"/>
    </source>
</evidence>
<keyword evidence="2" id="KW-0472">Membrane</keyword>